<dbReference type="Gene3D" id="3.40.50.880">
    <property type="match status" value="1"/>
</dbReference>
<evidence type="ECO:0000256" key="10">
    <source>
        <dbReference type="SAM" id="Phobius"/>
    </source>
</evidence>
<comment type="caution">
    <text evidence="12">The sequence shown here is derived from an EMBL/GenBank/DDBJ whole genome shotgun (WGS) entry which is preliminary data.</text>
</comment>
<dbReference type="GO" id="GO:0042802">
    <property type="term" value="F:identical protein binding"/>
    <property type="evidence" value="ECO:0007669"/>
    <property type="project" value="TreeGrafter"/>
</dbReference>
<organism evidence="12 13">
    <name type="scientific">Clitoria ternatea</name>
    <name type="common">Butterfly pea</name>
    <dbReference type="NCBI Taxonomy" id="43366"/>
    <lineage>
        <taxon>Eukaryota</taxon>
        <taxon>Viridiplantae</taxon>
        <taxon>Streptophyta</taxon>
        <taxon>Embryophyta</taxon>
        <taxon>Tracheophyta</taxon>
        <taxon>Spermatophyta</taxon>
        <taxon>Magnoliopsida</taxon>
        <taxon>eudicotyledons</taxon>
        <taxon>Gunneridae</taxon>
        <taxon>Pentapetalae</taxon>
        <taxon>rosids</taxon>
        <taxon>fabids</taxon>
        <taxon>Fabales</taxon>
        <taxon>Fabaceae</taxon>
        <taxon>Papilionoideae</taxon>
        <taxon>50 kb inversion clade</taxon>
        <taxon>NPAAA clade</taxon>
        <taxon>indigoferoid/millettioid clade</taxon>
        <taxon>Phaseoleae</taxon>
        <taxon>Clitoria</taxon>
    </lineage>
</organism>
<dbReference type="PANTHER" id="PTHR11550:SF40">
    <property type="entry name" value="CTP SYNTHASE"/>
    <property type="match status" value="1"/>
</dbReference>
<dbReference type="EC" id="6.3.4.2" evidence="3"/>
<evidence type="ECO:0000256" key="9">
    <source>
        <dbReference type="ARBA" id="ARBA00047781"/>
    </source>
</evidence>
<dbReference type="GO" id="GO:0006241">
    <property type="term" value="P:CTP biosynthetic process"/>
    <property type="evidence" value="ECO:0007669"/>
    <property type="project" value="TreeGrafter"/>
</dbReference>
<keyword evidence="10" id="KW-1133">Transmembrane helix</keyword>
<dbReference type="Proteomes" id="UP001359559">
    <property type="component" value="Unassembled WGS sequence"/>
</dbReference>
<feature type="domain" description="Glutamine amidotransferase" evidence="11">
    <location>
        <begin position="70"/>
        <end position="188"/>
    </location>
</feature>
<dbReference type="SUPFAM" id="SSF52317">
    <property type="entry name" value="Class I glutamine amidotransferase-like"/>
    <property type="match status" value="1"/>
</dbReference>
<gene>
    <name evidence="12" type="ORF">RJT34_25098</name>
</gene>
<accession>A0AAN9FRX9</accession>
<evidence type="ECO:0000256" key="2">
    <source>
        <dbReference type="ARBA" id="ARBA00007533"/>
    </source>
</evidence>
<keyword evidence="10" id="KW-0812">Transmembrane</keyword>
<evidence type="ECO:0000256" key="1">
    <source>
        <dbReference type="ARBA" id="ARBA00005171"/>
    </source>
</evidence>
<evidence type="ECO:0000256" key="3">
    <source>
        <dbReference type="ARBA" id="ARBA00012291"/>
    </source>
</evidence>
<keyword evidence="5" id="KW-0547">Nucleotide-binding</keyword>
<keyword evidence="4" id="KW-0436">Ligase</keyword>
<reference evidence="12 13" key="1">
    <citation type="submission" date="2024-01" db="EMBL/GenBank/DDBJ databases">
        <title>The genomes of 5 underutilized Papilionoideae crops provide insights into root nodulation and disease resistance.</title>
        <authorList>
            <person name="Yuan L."/>
        </authorList>
    </citation>
    <scope>NUCLEOTIDE SEQUENCE [LARGE SCALE GENOMIC DNA]</scope>
    <source>
        <strain evidence="12">LY-2023</strain>
        <tissue evidence="12">Leaf</tissue>
    </source>
</reference>
<dbReference type="GO" id="GO:0005524">
    <property type="term" value="F:ATP binding"/>
    <property type="evidence" value="ECO:0007669"/>
    <property type="project" value="UniProtKB-KW"/>
</dbReference>
<proteinExistence type="inferred from homology"/>
<dbReference type="InterPro" id="IPR004468">
    <property type="entry name" value="CTP_synthase"/>
</dbReference>
<protein>
    <recommendedName>
        <fullName evidence="3">CTP synthase (glutamine hydrolyzing)</fullName>
        <ecNumber evidence="3">6.3.4.2</ecNumber>
    </recommendedName>
</protein>
<evidence type="ECO:0000313" key="13">
    <source>
        <dbReference type="Proteomes" id="UP001359559"/>
    </source>
</evidence>
<comment type="similarity">
    <text evidence="2">Belongs to the CTP synthase family.</text>
</comment>
<dbReference type="GO" id="GO:0019856">
    <property type="term" value="P:pyrimidine nucleobase biosynthetic process"/>
    <property type="evidence" value="ECO:0007669"/>
    <property type="project" value="TreeGrafter"/>
</dbReference>
<evidence type="ECO:0000256" key="5">
    <source>
        <dbReference type="ARBA" id="ARBA00022741"/>
    </source>
</evidence>
<evidence type="ECO:0000256" key="7">
    <source>
        <dbReference type="ARBA" id="ARBA00022962"/>
    </source>
</evidence>
<name>A0AAN9FRX9_CLITE</name>
<sequence length="229" mass="26034">MADTKAGVASFFMFSKIVLSHFWFALSTSQISFDYGGEPTSIKSYGIPTGGSSANISHNSAFRIRECSLFLSSRGFGDHGVRGMMLAAKYARENDVPFLRIWLGMKISVIEFTGSLKLFPLCLEIETEKTTPEAAKNTFWEEHLERSSIIKVGWDKAERKENAWDQLAEHHSQCSSTLQQWHRDTFKKTDIEIARLQYKLQNLLNKGNTAADREHIASTQMMIDKARER</sequence>
<evidence type="ECO:0000256" key="6">
    <source>
        <dbReference type="ARBA" id="ARBA00022840"/>
    </source>
</evidence>
<evidence type="ECO:0000256" key="4">
    <source>
        <dbReference type="ARBA" id="ARBA00022598"/>
    </source>
</evidence>
<evidence type="ECO:0000259" key="11">
    <source>
        <dbReference type="Pfam" id="PF00117"/>
    </source>
</evidence>
<keyword evidence="13" id="KW-1185">Reference proteome</keyword>
<comment type="catalytic activity">
    <reaction evidence="9">
        <text>UTP + L-glutamine + ATP + H2O = CTP + L-glutamate + ADP + phosphate + 2 H(+)</text>
        <dbReference type="Rhea" id="RHEA:26426"/>
        <dbReference type="ChEBI" id="CHEBI:15377"/>
        <dbReference type="ChEBI" id="CHEBI:15378"/>
        <dbReference type="ChEBI" id="CHEBI:29985"/>
        <dbReference type="ChEBI" id="CHEBI:30616"/>
        <dbReference type="ChEBI" id="CHEBI:37563"/>
        <dbReference type="ChEBI" id="CHEBI:43474"/>
        <dbReference type="ChEBI" id="CHEBI:46398"/>
        <dbReference type="ChEBI" id="CHEBI:58359"/>
        <dbReference type="ChEBI" id="CHEBI:456216"/>
        <dbReference type="EC" id="6.3.4.2"/>
    </reaction>
</comment>
<dbReference type="InterPro" id="IPR017926">
    <property type="entry name" value="GATASE"/>
</dbReference>
<keyword evidence="7" id="KW-0315">Glutamine amidotransferase</keyword>
<comment type="pathway">
    <text evidence="1">Pyrimidine metabolism; CTP biosynthesis via de novo pathway; CTP from UDP: step 2/2.</text>
</comment>
<evidence type="ECO:0000313" key="12">
    <source>
        <dbReference type="EMBL" id="KAK7280036.1"/>
    </source>
</evidence>
<keyword evidence="10" id="KW-0472">Membrane</keyword>
<dbReference type="PANTHER" id="PTHR11550">
    <property type="entry name" value="CTP SYNTHASE"/>
    <property type="match status" value="1"/>
</dbReference>
<dbReference type="Pfam" id="PF00117">
    <property type="entry name" value="GATase"/>
    <property type="match status" value="1"/>
</dbReference>
<evidence type="ECO:0000256" key="8">
    <source>
        <dbReference type="ARBA" id="ARBA00022975"/>
    </source>
</evidence>
<keyword evidence="6" id="KW-0067">ATP-binding</keyword>
<dbReference type="AlphaFoldDB" id="A0AAN9FRX9"/>
<dbReference type="InterPro" id="IPR029062">
    <property type="entry name" value="Class_I_gatase-like"/>
</dbReference>
<keyword evidence="8" id="KW-0665">Pyrimidine biosynthesis</keyword>
<dbReference type="GO" id="GO:0003883">
    <property type="term" value="F:CTP synthase activity"/>
    <property type="evidence" value="ECO:0007669"/>
    <property type="project" value="UniProtKB-EC"/>
</dbReference>
<dbReference type="EMBL" id="JAYKXN010000006">
    <property type="protein sequence ID" value="KAK7280036.1"/>
    <property type="molecule type" value="Genomic_DNA"/>
</dbReference>
<feature type="transmembrane region" description="Helical" evidence="10">
    <location>
        <begin position="6"/>
        <end position="26"/>
    </location>
</feature>